<evidence type="ECO:0000313" key="2">
    <source>
        <dbReference type="EMBL" id="GAA1997435.1"/>
    </source>
</evidence>
<dbReference type="Gene3D" id="3.30.70.100">
    <property type="match status" value="1"/>
</dbReference>
<accession>A0ABN2T2M6</accession>
<dbReference type="PROSITE" id="PS51725">
    <property type="entry name" value="ABM"/>
    <property type="match status" value="1"/>
</dbReference>
<dbReference type="Proteomes" id="UP001500755">
    <property type="component" value="Unassembled WGS sequence"/>
</dbReference>
<keyword evidence="2" id="KW-0503">Monooxygenase</keyword>
<dbReference type="RefSeq" id="WP_344305902.1">
    <property type="nucleotide sequence ID" value="NZ_BAAANO010000002.1"/>
</dbReference>
<dbReference type="InterPro" id="IPR050744">
    <property type="entry name" value="AI-2_Isomerase_LsrG"/>
</dbReference>
<dbReference type="EMBL" id="BAAANO010000002">
    <property type="protein sequence ID" value="GAA1997435.1"/>
    <property type="molecule type" value="Genomic_DNA"/>
</dbReference>
<reference evidence="2 3" key="1">
    <citation type="journal article" date="2019" name="Int. J. Syst. Evol. Microbiol.">
        <title>The Global Catalogue of Microorganisms (GCM) 10K type strain sequencing project: providing services to taxonomists for standard genome sequencing and annotation.</title>
        <authorList>
            <consortium name="The Broad Institute Genomics Platform"/>
            <consortium name="The Broad Institute Genome Sequencing Center for Infectious Disease"/>
            <person name="Wu L."/>
            <person name="Ma J."/>
        </authorList>
    </citation>
    <scope>NUCLEOTIDE SEQUENCE [LARGE SCALE GENOMIC DNA]</scope>
    <source>
        <strain evidence="2 3">JCM 14546</strain>
    </source>
</reference>
<gene>
    <name evidence="2" type="ORF">GCM10009755_00620</name>
</gene>
<evidence type="ECO:0000259" key="1">
    <source>
        <dbReference type="PROSITE" id="PS51725"/>
    </source>
</evidence>
<dbReference type="PANTHER" id="PTHR33336:SF15">
    <property type="entry name" value="ABM DOMAIN-CONTAINING PROTEIN"/>
    <property type="match status" value="1"/>
</dbReference>
<feature type="domain" description="ABM" evidence="1">
    <location>
        <begin position="3"/>
        <end position="88"/>
    </location>
</feature>
<comment type="caution">
    <text evidence="2">The sequence shown here is derived from an EMBL/GenBank/DDBJ whole genome shotgun (WGS) entry which is preliminary data.</text>
</comment>
<dbReference type="InterPro" id="IPR011008">
    <property type="entry name" value="Dimeric_a/b-barrel"/>
</dbReference>
<keyword evidence="2" id="KW-0560">Oxidoreductase</keyword>
<protein>
    <submittedName>
        <fullName evidence="2">Quinol monooxygenase</fullName>
    </submittedName>
</protein>
<dbReference type="SUPFAM" id="SSF54909">
    <property type="entry name" value="Dimeric alpha+beta barrel"/>
    <property type="match status" value="1"/>
</dbReference>
<organism evidence="2 3">
    <name type="scientific">Brevibacterium samyangense</name>
    <dbReference type="NCBI Taxonomy" id="366888"/>
    <lineage>
        <taxon>Bacteria</taxon>
        <taxon>Bacillati</taxon>
        <taxon>Actinomycetota</taxon>
        <taxon>Actinomycetes</taxon>
        <taxon>Micrococcales</taxon>
        <taxon>Brevibacteriaceae</taxon>
        <taxon>Brevibacterium</taxon>
    </lineage>
</organism>
<dbReference type="Pfam" id="PF03992">
    <property type="entry name" value="ABM"/>
    <property type="match status" value="1"/>
</dbReference>
<keyword evidence="3" id="KW-1185">Reference proteome</keyword>
<sequence>MSIVIHVEYTPKEGKKDELLAALTAVAPQVHAEEGCEKYAFHSTKDKVVLIESWASKEALAAHAAGDAIKAAKEAGTPFLEGEAVLTMLRPAPSGDPAKGQLV</sequence>
<name>A0ABN2T2M6_9MICO</name>
<evidence type="ECO:0000313" key="3">
    <source>
        <dbReference type="Proteomes" id="UP001500755"/>
    </source>
</evidence>
<proteinExistence type="predicted"/>
<dbReference type="InterPro" id="IPR007138">
    <property type="entry name" value="ABM_dom"/>
</dbReference>
<dbReference type="GO" id="GO:0004497">
    <property type="term" value="F:monooxygenase activity"/>
    <property type="evidence" value="ECO:0007669"/>
    <property type="project" value="UniProtKB-KW"/>
</dbReference>
<dbReference type="PANTHER" id="PTHR33336">
    <property type="entry name" value="QUINOL MONOOXYGENASE YGIN-RELATED"/>
    <property type="match status" value="1"/>
</dbReference>